<dbReference type="OrthoDB" id="9799867at2"/>
<keyword evidence="2" id="KW-0966">Cell projection</keyword>
<gene>
    <name evidence="2" type="ORF">PGRAT_29960</name>
</gene>
<dbReference type="PANTHER" id="PTHR37166">
    <property type="entry name" value="PROTEIN FLAG"/>
    <property type="match status" value="1"/>
</dbReference>
<dbReference type="RefSeq" id="WP_025707318.1">
    <property type="nucleotide sequence ID" value="NZ_CP009287.1"/>
</dbReference>
<dbReference type="Proteomes" id="UP000029500">
    <property type="component" value="Chromosome"/>
</dbReference>
<dbReference type="eggNOG" id="COG1334">
    <property type="taxonomic scope" value="Bacteria"/>
</dbReference>
<reference evidence="2 3" key="1">
    <citation type="submission" date="2014-08" db="EMBL/GenBank/DDBJ databases">
        <title>Comparative genomics of the Paenibacillus odorifer group.</title>
        <authorList>
            <person name="den Bakker H.C."/>
            <person name="Tsai Y.-C."/>
            <person name="Martin N."/>
            <person name="Korlach J."/>
            <person name="Wiedmann M."/>
        </authorList>
    </citation>
    <scope>NUCLEOTIDE SEQUENCE [LARGE SCALE GENOMIC DNA]</scope>
    <source>
        <strain evidence="2 3">DSM 15220</strain>
    </source>
</reference>
<evidence type="ECO:0000313" key="2">
    <source>
        <dbReference type="EMBL" id="AIQ71339.1"/>
    </source>
</evidence>
<keyword evidence="2" id="KW-0969">Cilium</keyword>
<name>A0A089NQJ8_9BACL</name>
<dbReference type="Gene3D" id="3.30.160.170">
    <property type="entry name" value="FlaG-like"/>
    <property type="match status" value="1"/>
</dbReference>
<dbReference type="HOGENOM" id="CLU_120910_3_2_9"/>
<proteinExistence type="predicted"/>
<accession>A0A089NQJ8</accession>
<feature type="compositionally biased region" description="Polar residues" evidence="1">
    <location>
        <begin position="1"/>
        <end position="11"/>
    </location>
</feature>
<dbReference type="InterPro" id="IPR035924">
    <property type="entry name" value="FlaG-like_sf"/>
</dbReference>
<evidence type="ECO:0000256" key="1">
    <source>
        <dbReference type="SAM" id="MobiDB-lite"/>
    </source>
</evidence>
<dbReference type="Pfam" id="PF03646">
    <property type="entry name" value="FlaG"/>
    <property type="match status" value="1"/>
</dbReference>
<feature type="compositionally biased region" description="Polar residues" evidence="1">
    <location>
        <begin position="34"/>
        <end position="48"/>
    </location>
</feature>
<dbReference type="KEGG" id="pgm:PGRAT_29960"/>
<organism evidence="2 3">
    <name type="scientific">Paenibacillus graminis</name>
    <dbReference type="NCBI Taxonomy" id="189425"/>
    <lineage>
        <taxon>Bacteria</taxon>
        <taxon>Bacillati</taxon>
        <taxon>Bacillota</taxon>
        <taxon>Bacilli</taxon>
        <taxon>Bacillales</taxon>
        <taxon>Paenibacillaceae</taxon>
        <taxon>Paenibacillus</taxon>
    </lineage>
</organism>
<dbReference type="PANTHER" id="PTHR37166:SF1">
    <property type="entry name" value="PROTEIN FLAG"/>
    <property type="match status" value="1"/>
</dbReference>
<dbReference type="EMBL" id="CP009287">
    <property type="protein sequence ID" value="AIQ71339.1"/>
    <property type="molecule type" value="Genomic_DNA"/>
</dbReference>
<dbReference type="STRING" id="189425.PGRAT_29960"/>
<feature type="region of interest" description="Disordered" evidence="1">
    <location>
        <begin position="1"/>
        <end position="54"/>
    </location>
</feature>
<protein>
    <submittedName>
        <fullName evidence="2">Flagellar protein FlaG</fullName>
    </submittedName>
</protein>
<evidence type="ECO:0000313" key="3">
    <source>
        <dbReference type="Proteomes" id="UP000029500"/>
    </source>
</evidence>
<dbReference type="AlphaFoldDB" id="A0A089NQJ8"/>
<keyword evidence="2" id="KW-0282">Flagellum</keyword>
<dbReference type="SUPFAM" id="SSF160214">
    <property type="entry name" value="FlaG-like"/>
    <property type="match status" value="1"/>
</dbReference>
<sequence>MDSWISASSGVGAQVQHPGFGKKDVVMSDDPASSMAQKTTQSVSTGDSQKSHEQVVAELQKAIDAIQGPQKSLEISVHEKTHAIMIKVLNKETGELIREVPPEKILDLAARMMEITGIIVDKKV</sequence>
<dbReference type="InterPro" id="IPR005186">
    <property type="entry name" value="FlaG"/>
</dbReference>
<keyword evidence="3" id="KW-1185">Reference proteome</keyword>